<keyword evidence="14" id="KW-0966">Cell projection</keyword>
<name>A0ABV9LTV9_9ALTE</name>
<comment type="similarity">
    <text evidence="4">In the C-terminal section; belongs to the glycosyl hydrolase 73 family.</text>
</comment>
<organism evidence="14 15">
    <name type="scientific">Glaciecola siphonariae</name>
    <dbReference type="NCBI Taxonomy" id="521012"/>
    <lineage>
        <taxon>Bacteria</taxon>
        <taxon>Pseudomonadati</taxon>
        <taxon>Pseudomonadota</taxon>
        <taxon>Gammaproteobacteria</taxon>
        <taxon>Alteromonadales</taxon>
        <taxon>Alteromonadaceae</taxon>
        <taxon>Glaciecola</taxon>
    </lineage>
</organism>
<evidence type="ECO:0000256" key="5">
    <source>
        <dbReference type="ARBA" id="ARBA00013433"/>
    </source>
</evidence>
<comment type="caution">
    <text evidence="14">The sequence shown here is derived from an EMBL/GenBank/DDBJ whole genome shotgun (WGS) entry which is preliminary data.</text>
</comment>
<evidence type="ECO:0000259" key="13">
    <source>
        <dbReference type="SMART" id="SM00047"/>
    </source>
</evidence>
<dbReference type="InterPro" id="IPR013377">
    <property type="entry name" value="FlgJ"/>
</dbReference>
<protein>
    <recommendedName>
        <fullName evidence="5">Peptidoglycan hydrolase FlgJ</fullName>
    </recommendedName>
    <alternativeName>
        <fullName evidence="11">Muramidase FlgJ</fullName>
    </alternativeName>
</protein>
<dbReference type="NCBIfam" id="TIGR02541">
    <property type="entry name" value="flagell_FlgJ"/>
    <property type="match status" value="1"/>
</dbReference>
<comment type="subcellular location">
    <subcellularLocation>
        <location evidence="2">Periplasm</location>
    </subcellularLocation>
</comment>
<dbReference type="PANTHER" id="PTHR33308">
    <property type="entry name" value="PEPTIDOGLYCAN HYDROLASE FLGJ"/>
    <property type="match status" value="1"/>
</dbReference>
<comment type="function">
    <text evidence="1">Flagellum-specific muramidase which hydrolyzes the peptidoglycan layer to assemble the rod structure in the periplasmic space.</text>
</comment>
<evidence type="ECO:0000256" key="2">
    <source>
        <dbReference type="ARBA" id="ARBA00004418"/>
    </source>
</evidence>
<keyword evidence="15" id="KW-1185">Reference proteome</keyword>
<dbReference type="InterPro" id="IPR051056">
    <property type="entry name" value="Glycosyl_Hydrolase_73"/>
</dbReference>
<feature type="compositionally biased region" description="Polar residues" evidence="12">
    <location>
        <begin position="178"/>
        <end position="194"/>
    </location>
</feature>
<keyword evidence="9" id="KW-0326">Glycosidase</keyword>
<feature type="domain" description="Mannosyl-glycoprotein endo-beta-N-acetylglucosamidase-like" evidence="13">
    <location>
        <begin position="197"/>
        <end position="353"/>
    </location>
</feature>
<dbReference type="EMBL" id="JBHSGU010000002">
    <property type="protein sequence ID" value="MFC4699947.1"/>
    <property type="molecule type" value="Genomic_DNA"/>
</dbReference>
<keyword evidence="6" id="KW-0574">Periplasm</keyword>
<evidence type="ECO:0000256" key="9">
    <source>
        <dbReference type="ARBA" id="ARBA00023295"/>
    </source>
</evidence>
<evidence type="ECO:0000313" key="14">
    <source>
        <dbReference type="EMBL" id="MFC4699947.1"/>
    </source>
</evidence>
<dbReference type="PANTHER" id="PTHR33308:SF9">
    <property type="entry name" value="PEPTIDOGLYCAN HYDROLASE FLGJ"/>
    <property type="match status" value="1"/>
</dbReference>
<evidence type="ECO:0000256" key="11">
    <source>
        <dbReference type="ARBA" id="ARBA00030835"/>
    </source>
</evidence>
<comment type="similarity">
    <text evidence="3">In the N-terminal section; belongs to the FlgJ family.</text>
</comment>
<evidence type="ECO:0000256" key="7">
    <source>
        <dbReference type="ARBA" id="ARBA00022795"/>
    </source>
</evidence>
<accession>A0ABV9LTV9</accession>
<dbReference type="InterPro" id="IPR019301">
    <property type="entry name" value="Flagellar_prot_FlgJ_N"/>
</dbReference>
<feature type="compositionally biased region" description="Polar residues" evidence="12">
    <location>
        <begin position="151"/>
        <end position="161"/>
    </location>
</feature>
<keyword evidence="10" id="KW-0961">Cell wall biogenesis/degradation</keyword>
<sequence>MDLSSNAKSQLEMSRSVHDLGSLDTLRAAAKSGDEGALEEAAKQFEAIFVQMLLKSMRKAQDAMADKDSPFNSEQVKFYRDMHDQQLATDLSTKGSLGLADVIVQQMSLNNGVMPASAVRNDADLSMLNRNAKLRAQFMEKSAIEDLSGKSPHQNAQQTPNQSSSSLLQSIELRQVASQNGQATQAQNKVQDAQPTKKAAFASPKEFIKALYPQAQAAAERLGISAKALIAQAAVETGWGKFMIHQGDGNNAHNLFGIKADKRWDGNKTVIDTLEFKNNIPQKQQAAFRTYSNFEESLHDYVDFVSGNPRYQHALEKAQAPNEYFKELQRAGYATDPKYADKVMSVYNSPTMSELLP</sequence>
<dbReference type="RefSeq" id="WP_382406943.1">
    <property type="nucleotide sequence ID" value="NZ_JBHSGU010000002.1"/>
</dbReference>
<evidence type="ECO:0000256" key="4">
    <source>
        <dbReference type="ARBA" id="ARBA00007974"/>
    </source>
</evidence>
<dbReference type="Pfam" id="PF10135">
    <property type="entry name" value="Rod-binding"/>
    <property type="match status" value="1"/>
</dbReference>
<keyword evidence="14" id="KW-0969">Cilium</keyword>
<dbReference type="Gene3D" id="1.10.530.10">
    <property type="match status" value="1"/>
</dbReference>
<gene>
    <name evidence="14" type="primary">flgJ</name>
    <name evidence="14" type="ORF">ACFO4O_07260</name>
</gene>
<evidence type="ECO:0000256" key="12">
    <source>
        <dbReference type="SAM" id="MobiDB-lite"/>
    </source>
</evidence>
<keyword evidence="8 14" id="KW-0378">Hydrolase</keyword>
<dbReference type="InterPro" id="IPR002901">
    <property type="entry name" value="MGlyc_endo_b_GlcNAc-like_dom"/>
</dbReference>
<evidence type="ECO:0000256" key="8">
    <source>
        <dbReference type="ARBA" id="ARBA00022801"/>
    </source>
</evidence>
<evidence type="ECO:0000256" key="1">
    <source>
        <dbReference type="ARBA" id="ARBA00002954"/>
    </source>
</evidence>
<dbReference type="SMART" id="SM00047">
    <property type="entry name" value="LYZ2"/>
    <property type="match status" value="1"/>
</dbReference>
<proteinExistence type="inferred from homology"/>
<reference evidence="15" key="1">
    <citation type="journal article" date="2019" name="Int. J. Syst. Evol. Microbiol.">
        <title>The Global Catalogue of Microorganisms (GCM) 10K type strain sequencing project: providing services to taxonomists for standard genome sequencing and annotation.</title>
        <authorList>
            <consortium name="The Broad Institute Genomics Platform"/>
            <consortium name="The Broad Institute Genome Sequencing Center for Infectious Disease"/>
            <person name="Wu L."/>
            <person name="Ma J."/>
        </authorList>
    </citation>
    <scope>NUCLEOTIDE SEQUENCE [LARGE SCALE GENOMIC DNA]</scope>
    <source>
        <strain evidence="15">KACC 12507</strain>
    </source>
</reference>
<feature type="region of interest" description="Disordered" evidence="12">
    <location>
        <begin position="146"/>
        <end position="166"/>
    </location>
</feature>
<keyword evidence="7" id="KW-1005">Bacterial flagellum biogenesis</keyword>
<evidence type="ECO:0000313" key="15">
    <source>
        <dbReference type="Proteomes" id="UP001595897"/>
    </source>
</evidence>
<feature type="region of interest" description="Disordered" evidence="12">
    <location>
        <begin position="178"/>
        <end position="198"/>
    </location>
</feature>
<evidence type="ECO:0000256" key="10">
    <source>
        <dbReference type="ARBA" id="ARBA00023316"/>
    </source>
</evidence>
<evidence type="ECO:0000256" key="3">
    <source>
        <dbReference type="ARBA" id="ARBA00006880"/>
    </source>
</evidence>
<dbReference type="Gene3D" id="2.10.70.40">
    <property type="entry name" value="peptidoglycan hydrolase"/>
    <property type="match status" value="1"/>
</dbReference>
<dbReference type="GO" id="GO:0016787">
    <property type="term" value="F:hydrolase activity"/>
    <property type="evidence" value="ECO:0007669"/>
    <property type="project" value="UniProtKB-KW"/>
</dbReference>
<dbReference type="Proteomes" id="UP001595897">
    <property type="component" value="Unassembled WGS sequence"/>
</dbReference>
<evidence type="ECO:0000256" key="6">
    <source>
        <dbReference type="ARBA" id="ARBA00022764"/>
    </source>
</evidence>
<keyword evidence="14" id="KW-0282">Flagellum</keyword>
<dbReference type="Pfam" id="PF01832">
    <property type="entry name" value="Glucosaminidase"/>
    <property type="match status" value="1"/>
</dbReference>